<feature type="region of interest" description="Disordered" evidence="1">
    <location>
        <begin position="220"/>
        <end position="251"/>
    </location>
</feature>
<keyword evidence="5" id="KW-1185">Reference proteome</keyword>
<dbReference type="AlphaFoldDB" id="A0A8T3AY41"/>
<feature type="compositionally biased region" description="Pro residues" evidence="1">
    <location>
        <begin position="80"/>
        <end position="92"/>
    </location>
</feature>
<dbReference type="InterPro" id="IPR006868">
    <property type="entry name" value="DUF630"/>
</dbReference>
<evidence type="ECO:0000313" key="5">
    <source>
        <dbReference type="Proteomes" id="UP000829196"/>
    </source>
</evidence>
<name>A0A8T3AY41_DENNO</name>
<proteinExistence type="predicted"/>
<sequence>MGCAGSKLEELNAVALCRERSDLLAEAIRHRYALADAHAAYADSLRSVGAALHRFLDSDLGAHLQGSPILSLPAQRKGDPFPPFSPAPPPPAAAAVEGISTAHSRSRSQSGSHIHFHSSDDSDSDGDLLQHSDSDSPVHLHTDHHELLSGPTYFNVHYARSNPPPTSVSFEQRVESPELVHYGSVTEPSSSSSYTYPFAYVHQPSYYGYPGMGGFFGSQSPPAAMSQAPPNGPEANSKASTSRAALLPPSPPRTSTWDFLNPFESFESYYPPYTPSRTSREAREDEGIPDLEEDEQEVIKEAYVDQNFVAYNSAAAMPKYSSKGASASGENVGSSVEGSRYDLRPKEDEVEVVEKNVVGGAVQKPHEGRSVAAPRRYHDVSEVASEIRVQFERAAESTKDLARLLEVGKLPYIRKKSVFAASSRMMCLIPALMSKDEDLVYDEDKVMSTGNLSSTLQKLYIWEQKLHAEVRVEEKMRLLHDRNSKKLKRLDVRGAEAHKIEATQTFVRKLSTKIRIAIQIVNSITTKIDVLRDEELWPQIDGLIQGFVRMWGVMLECHQIQNRAIAEASHLDSIASRGKVSDELMNAIMHLEMELMRWIGNFSAWINSQKNFIKALNSWLVLCLHYEPEVTADGIPPYSPGRIGAPPVFVIFNCWSQALDRVSDKEIVLAMQSSAATIKQLWQQSDMELRQKMISNRDMERLFKMREREVQAINKELDALNVSLKNQSAEPTSLQSALRKLFQSMENFATDTMKAYEDLHARAVEQKAVTEEAKTSQM</sequence>
<comment type="caution">
    <text evidence="4">The sequence shown here is derived from an EMBL/GenBank/DDBJ whole genome shotgun (WGS) entry which is preliminary data.</text>
</comment>
<organism evidence="4 5">
    <name type="scientific">Dendrobium nobile</name>
    <name type="common">Orchid</name>
    <dbReference type="NCBI Taxonomy" id="94219"/>
    <lineage>
        <taxon>Eukaryota</taxon>
        <taxon>Viridiplantae</taxon>
        <taxon>Streptophyta</taxon>
        <taxon>Embryophyta</taxon>
        <taxon>Tracheophyta</taxon>
        <taxon>Spermatophyta</taxon>
        <taxon>Magnoliopsida</taxon>
        <taxon>Liliopsida</taxon>
        <taxon>Asparagales</taxon>
        <taxon>Orchidaceae</taxon>
        <taxon>Epidendroideae</taxon>
        <taxon>Malaxideae</taxon>
        <taxon>Dendrobiinae</taxon>
        <taxon>Dendrobium</taxon>
    </lineage>
</organism>
<dbReference type="SMR" id="A0A8T3AY41"/>
<dbReference type="Pfam" id="PF04782">
    <property type="entry name" value="DUF632"/>
    <property type="match status" value="1"/>
</dbReference>
<reference evidence="4" key="1">
    <citation type="journal article" date="2022" name="Front. Genet.">
        <title>Chromosome-Scale Assembly of the Dendrobium nobile Genome Provides Insights Into the Molecular Mechanism of the Biosynthesis of the Medicinal Active Ingredient of Dendrobium.</title>
        <authorList>
            <person name="Xu Q."/>
            <person name="Niu S.-C."/>
            <person name="Li K.-L."/>
            <person name="Zheng P.-J."/>
            <person name="Zhang X.-J."/>
            <person name="Jia Y."/>
            <person name="Liu Y."/>
            <person name="Niu Y.-X."/>
            <person name="Yu L.-H."/>
            <person name="Chen D.-F."/>
            <person name="Zhang G.-Q."/>
        </authorList>
    </citation>
    <scope>NUCLEOTIDE SEQUENCE</scope>
    <source>
        <tissue evidence="4">Leaf</tissue>
    </source>
</reference>
<feature type="region of interest" description="Disordered" evidence="1">
    <location>
        <begin position="71"/>
        <end position="143"/>
    </location>
</feature>
<gene>
    <name evidence="4" type="ORF">KFK09_019106</name>
</gene>
<feature type="compositionally biased region" description="Basic and acidic residues" evidence="1">
    <location>
        <begin position="128"/>
        <end position="143"/>
    </location>
</feature>
<evidence type="ECO:0000259" key="2">
    <source>
        <dbReference type="Pfam" id="PF04782"/>
    </source>
</evidence>
<dbReference type="PANTHER" id="PTHR21450:SF41">
    <property type="entry name" value="RNA POLYMERASE SUBUNIT BETA, PUTATIVE (DUF630 AND DUF632)-RELATED"/>
    <property type="match status" value="1"/>
</dbReference>
<dbReference type="OrthoDB" id="658187at2759"/>
<feature type="domain" description="DUF630" evidence="3">
    <location>
        <begin position="1"/>
        <end position="58"/>
    </location>
</feature>
<feature type="compositionally biased region" description="Low complexity" evidence="1">
    <location>
        <begin position="220"/>
        <end position="229"/>
    </location>
</feature>
<feature type="domain" description="DUF632" evidence="2">
    <location>
        <begin position="381"/>
        <end position="679"/>
    </location>
</feature>
<dbReference type="Proteomes" id="UP000829196">
    <property type="component" value="Unassembled WGS sequence"/>
</dbReference>
<dbReference type="PANTHER" id="PTHR21450">
    <property type="entry name" value="PROTEIN ALTERED PHOSPHATE STARVATION RESPONSE 1"/>
    <property type="match status" value="1"/>
</dbReference>
<dbReference type="Pfam" id="PF04783">
    <property type="entry name" value="DUF630"/>
    <property type="match status" value="1"/>
</dbReference>
<accession>A0A8T3AY41</accession>
<evidence type="ECO:0008006" key="6">
    <source>
        <dbReference type="Google" id="ProtNLM"/>
    </source>
</evidence>
<feature type="region of interest" description="Disordered" evidence="1">
    <location>
        <begin position="320"/>
        <end position="346"/>
    </location>
</feature>
<evidence type="ECO:0000259" key="3">
    <source>
        <dbReference type="Pfam" id="PF04783"/>
    </source>
</evidence>
<feature type="compositionally biased region" description="Low complexity" evidence="1">
    <location>
        <begin position="324"/>
        <end position="338"/>
    </location>
</feature>
<evidence type="ECO:0000313" key="4">
    <source>
        <dbReference type="EMBL" id="KAI0500888.1"/>
    </source>
</evidence>
<dbReference type="InterPro" id="IPR006867">
    <property type="entry name" value="DUF632"/>
</dbReference>
<dbReference type="EMBL" id="JAGYWB010000013">
    <property type="protein sequence ID" value="KAI0500888.1"/>
    <property type="molecule type" value="Genomic_DNA"/>
</dbReference>
<protein>
    <recommendedName>
        <fullName evidence="6">BZIP transcription factor</fullName>
    </recommendedName>
</protein>
<evidence type="ECO:0000256" key="1">
    <source>
        <dbReference type="SAM" id="MobiDB-lite"/>
    </source>
</evidence>